<gene>
    <name evidence="1" type="ORF">LCMiAC01_02000</name>
</gene>
<sequence>MAKYYTDHRLKGKHKHFNKKLYDKYDITARKKIKEKLGDYVIDNSDPYKQDFILPNNKKYKYLEIQVCSTWEKSKFPYPKIFIYERKSLYGADTLYLTLNKLMTQGYLFDRNSINNVKPRRLKKWSREFVYDIPWGRVLSLFISDLSKEDIEMY</sequence>
<name>A0A481YZ49_9VIRU</name>
<reference evidence="1" key="1">
    <citation type="journal article" date="2019" name="MBio">
        <title>Virus Genomes from Deep Sea Sediments Expand the Ocean Megavirome and Support Independent Origins of Viral Gigantism.</title>
        <authorList>
            <person name="Backstrom D."/>
            <person name="Yutin N."/>
            <person name="Jorgensen S.L."/>
            <person name="Dharamshi J."/>
            <person name="Homa F."/>
            <person name="Zaremba-Niedwiedzka K."/>
            <person name="Spang A."/>
            <person name="Wolf Y.I."/>
            <person name="Koonin E.V."/>
            <person name="Ettema T.J."/>
        </authorList>
    </citation>
    <scope>NUCLEOTIDE SEQUENCE</scope>
</reference>
<organism evidence="1">
    <name type="scientific">Mimivirus LCMiAC01</name>
    <dbReference type="NCBI Taxonomy" id="2506608"/>
    <lineage>
        <taxon>Viruses</taxon>
        <taxon>Varidnaviria</taxon>
        <taxon>Bamfordvirae</taxon>
        <taxon>Nucleocytoviricota</taxon>
        <taxon>Megaviricetes</taxon>
        <taxon>Imitervirales</taxon>
        <taxon>Mimiviridae</taxon>
        <taxon>Klosneuvirinae</taxon>
    </lineage>
</organism>
<proteinExistence type="predicted"/>
<evidence type="ECO:0000313" key="1">
    <source>
        <dbReference type="EMBL" id="QBK88523.1"/>
    </source>
</evidence>
<protein>
    <submittedName>
        <fullName evidence="1">Uncharacterized protein</fullName>
    </submittedName>
</protein>
<dbReference type="EMBL" id="MK500391">
    <property type="protein sequence ID" value="QBK88523.1"/>
    <property type="molecule type" value="Genomic_DNA"/>
</dbReference>
<accession>A0A481YZ49</accession>